<feature type="transmembrane region" description="Helical" evidence="2">
    <location>
        <begin position="12"/>
        <end position="33"/>
    </location>
</feature>
<feature type="region of interest" description="Disordered" evidence="1">
    <location>
        <begin position="112"/>
        <end position="139"/>
    </location>
</feature>
<feature type="transmembrane region" description="Helical" evidence="2">
    <location>
        <begin position="39"/>
        <end position="61"/>
    </location>
</feature>
<evidence type="ECO:0000313" key="4">
    <source>
        <dbReference type="Proteomes" id="UP000199072"/>
    </source>
</evidence>
<evidence type="ECO:0000256" key="2">
    <source>
        <dbReference type="SAM" id="Phobius"/>
    </source>
</evidence>
<name>A0A1G7KU99_9SPHI</name>
<dbReference type="EMBL" id="FNAI01000017">
    <property type="protein sequence ID" value="SDF40812.1"/>
    <property type="molecule type" value="Genomic_DNA"/>
</dbReference>
<protein>
    <submittedName>
        <fullName evidence="3">Uncharacterized protein</fullName>
    </submittedName>
</protein>
<reference evidence="3 4" key="1">
    <citation type="submission" date="2016-10" db="EMBL/GenBank/DDBJ databases">
        <authorList>
            <person name="de Groot N.N."/>
        </authorList>
    </citation>
    <scope>NUCLEOTIDE SEQUENCE [LARGE SCALE GENOMIC DNA]</scope>
    <source>
        <strain evidence="3 4">47C3B</strain>
    </source>
</reference>
<dbReference type="RefSeq" id="WP_205411355.1">
    <property type="nucleotide sequence ID" value="NZ_FNAI01000017.1"/>
</dbReference>
<evidence type="ECO:0000313" key="3">
    <source>
        <dbReference type="EMBL" id="SDF40812.1"/>
    </source>
</evidence>
<organism evidence="3 4">
    <name type="scientific">Mucilaginibacter pineti</name>
    <dbReference type="NCBI Taxonomy" id="1391627"/>
    <lineage>
        <taxon>Bacteria</taxon>
        <taxon>Pseudomonadati</taxon>
        <taxon>Bacteroidota</taxon>
        <taxon>Sphingobacteriia</taxon>
        <taxon>Sphingobacteriales</taxon>
        <taxon>Sphingobacteriaceae</taxon>
        <taxon>Mucilaginibacter</taxon>
    </lineage>
</organism>
<evidence type="ECO:0000256" key="1">
    <source>
        <dbReference type="SAM" id="MobiDB-lite"/>
    </source>
</evidence>
<sequence>MKKVFYKGRFIFIPIAVAAFLSLISFVVMHLWNNLLPDIIHVGTITFWQAMGIFILCKILFGFGKGGKPGWGGGPGGNPWMRRKMEERFKNMSSEEKEKFKAKMKDRFCDWGDHERGRFGRRRWDDFTSEQENKEKQDQ</sequence>
<accession>A0A1G7KU99</accession>
<keyword evidence="2" id="KW-0812">Transmembrane</keyword>
<keyword evidence="2" id="KW-1133">Transmembrane helix</keyword>
<dbReference type="STRING" id="1391627.SAMN05216464_11788"/>
<keyword evidence="4" id="KW-1185">Reference proteome</keyword>
<gene>
    <name evidence="3" type="ORF">SAMN05216464_11788</name>
</gene>
<dbReference type="AlphaFoldDB" id="A0A1G7KU99"/>
<keyword evidence="2" id="KW-0472">Membrane</keyword>
<dbReference type="Proteomes" id="UP000199072">
    <property type="component" value="Unassembled WGS sequence"/>
</dbReference>
<proteinExistence type="predicted"/>